<reference evidence="3 4" key="1">
    <citation type="journal article" date="2024" name="Chem. Sci.">
        <title>Discovery of megapolipeptins by genome mining of a Burkholderiales bacteria collection.</title>
        <authorList>
            <person name="Paulo B.S."/>
            <person name="Recchia M.J.J."/>
            <person name="Lee S."/>
            <person name="Fergusson C.H."/>
            <person name="Romanowski S.B."/>
            <person name="Hernandez A."/>
            <person name="Krull N."/>
            <person name="Liu D.Y."/>
            <person name="Cavanagh H."/>
            <person name="Bos A."/>
            <person name="Gray C.A."/>
            <person name="Murphy B.T."/>
            <person name="Linington R.G."/>
            <person name="Eustaquio A.S."/>
        </authorList>
    </citation>
    <scope>NUCLEOTIDE SEQUENCE [LARGE SCALE GENOMIC DNA]</scope>
    <source>
        <strain evidence="3 4">RL17-338-BIC-A</strain>
    </source>
</reference>
<keyword evidence="2" id="KW-0732">Signal</keyword>
<organism evidence="3 4">
    <name type="scientific">Paraburkholderia metrosideri</name>
    <dbReference type="NCBI Taxonomy" id="580937"/>
    <lineage>
        <taxon>Bacteria</taxon>
        <taxon>Pseudomonadati</taxon>
        <taxon>Pseudomonadota</taxon>
        <taxon>Betaproteobacteria</taxon>
        <taxon>Burkholderiales</taxon>
        <taxon>Burkholderiaceae</taxon>
        <taxon>Paraburkholderia</taxon>
    </lineage>
</organism>
<protein>
    <submittedName>
        <fullName evidence="3">Uncharacterized protein</fullName>
    </submittedName>
</protein>
<name>A0ABW9E0R0_9BURK</name>
<dbReference type="Proteomes" id="UP001629432">
    <property type="component" value="Unassembled WGS sequence"/>
</dbReference>
<keyword evidence="4" id="KW-1185">Reference proteome</keyword>
<accession>A0ABW9E0R0</accession>
<evidence type="ECO:0000313" key="4">
    <source>
        <dbReference type="Proteomes" id="UP001629432"/>
    </source>
</evidence>
<proteinExistence type="predicted"/>
<evidence type="ECO:0000256" key="1">
    <source>
        <dbReference type="SAM" id="MobiDB-lite"/>
    </source>
</evidence>
<evidence type="ECO:0000313" key="3">
    <source>
        <dbReference type="EMBL" id="MFM0640724.1"/>
    </source>
</evidence>
<feature type="region of interest" description="Disordered" evidence="1">
    <location>
        <begin position="46"/>
        <end position="83"/>
    </location>
</feature>
<feature type="compositionally biased region" description="Low complexity" evidence="1">
    <location>
        <begin position="53"/>
        <end position="65"/>
    </location>
</feature>
<feature type="signal peptide" evidence="2">
    <location>
        <begin position="1"/>
        <end position="34"/>
    </location>
</feature>
<dbReference type="RefSeq" id="WP_408339356.1">
    <property type="nucleotide sequence ID" value="NZ_JAQQCF010000031.1"/>
</dbReference>
<gene>
    <name evidence="3" type="ORF">PQQ63_28915</name>
</gene>
<sequence length="171" mass="18668">MLNFSLFKICLRNLKTILFGLVISQLAISSYAQIAVPGGQGADLKKYQRTADGSSSSSGQQSKKFSSMDRPNEDALYGAPNEDQGMELSSQVTYPELGIEQADALVIAGTTDHLVAYDVVATSKSLEDMADEKEFRKGKKISTNDLSEQVKGRSVYRSSTDGSRVIYPNPW</sequence>
<dbReference type="EMBL" id="JAQQCF010000031">
    <property type="protein sequence ID" value="MFM0640724.1"/>
    <property type="molecule type" value="Genomic_DNA"/>
</dbReference>
<feature type="chain" id="PRO_5045970814" evidence="2">
    <location>
        <begin position="35"/>
        <end position="171"/>
    </location>
</feature>
<comment type="caution">
    <text evidence="3">The sequence shown here is derived from an EMBL/GenBank/DDBJ whole genome shotgun (WGS) entry which is preliminary data.</text>
</comment>
<evidence type="ECO:0000256" key="2">
    <source>
        <dbReference type="SAM" id="SignalP"/>
    </source>
</evidence>